<accession>A0AA39H9X1</accession>
<dbReference type="PROSITE" id="PS50262">
    <property type="entry name" value="G_PROTEIN_RECEP_F1_2"/>
    <property type="match status" value="1"/>
</dbReference>
<evidence type="ECO:0000256" key="4">
    <source>
        <dbReference type="ARBA" id="ARBA00023136"/>
    </source>
</evidence>
<dbReference type="EMBL" id="JAUCMV010000004">
    <property type="protein sequence ID" value="KAK0400779.1"/>
    <property type="molecule type" value="Genomic_DNA"/>
</dbReference>
<proteinExistence type="predicted"/>
<comment type="subcellular location">
    <subcellularLocation>
        <location evidence="1">Membrane</location>
    </subcellularLocation>
</comment>
<keyword evidence="8" id="KW-1185">Reference proteome</keyword>
<feature type="transmembrane region" description="Helical" evidence="5">
    <location>
        <begin position="29"/>
        <end position="48"/>
    </location>
</feature>
<feature type="transmembrane region" description="Helical" evidence="5">
    <location>
        <begin position="60"/>
        <end position="83"/>
    </location>
</feature>
<dbReference type="InterPro" id="IPR017452">
    <property type="entry name" value="GPCR_Rhodpsn_7TM"/>
</dbReference>
<evidence type="ECO:0000313" key="7">
    <source>
        <dbReference type="EMBL" id="KAK0400779.1"/>
    </source>
</evidence>
<organism evidence="7 8">
    <name type="scientific">Steinernema hermaphroditum</name>
    <dbReference type="NCBI Taxonomy" id="289476"/>
    <lineage>
        <taxon>Eukaryota</taxon>
        <taxon>Metazoa</taxon>
        <taxon>Ecdysozoa</taxon>
        <taxon>Nematoda</taxon>
        <taxon>Chromadorea</taxon>
        <taxon>Rhabditida</taxon>
        <taxon>Tylenchina</taxon>
        <taxon>Panagrolaimomorpha</taxon>
        <taxon>Strongyloidoidea</taxon>
        <taxon>Steinernematidae</taxon>
        <taxon>Steinernema</taxon>
    </lineage>
</organism>
<dbReference type="Gene3D" id="1.20.1070.10">
    <property type="entry name" value="Rhodopsin 7-helix transmembrane proteins"/>
    <property type="match status" value="1"/>
</dbReference>
<dbReference type="CDD" id="cd00637">
    <property type="entry name" value="7tm_classA_rhodopsin-like"/>
    <property type="match status" value="1"/>
</dbReference>
<sequence length="331" mass="37857">MRTMATTTLLPEIDGSISWTCKTVVKACLVYFGILGTFGNVNIILATYRRKQLRTKCGILLAVLAYCDLFCLLFELLSAFRLLTNNASMYRPQCFWSIGFYIFIENIESYMHVAIGIDRLLAICFPLRYRKWRTFRYTLFITCPGVIYGAALFTMGATSLDNSFIPICNPPLAYSRLISGFWNKAEVVLCLLTVILFGAAYWMIYKIAPKKSAFLSKSQLTAHRNMIVTLTVNVVAYFVSAVCCAVLIFIMRMAHVNKDVIAEAVTYAVIPGLLSYSVNYYVYFWRSVEYRYSFRQQLFCCYGYSHHESNTVALVSQLPPQEKTGYDIRRL</sequence>
<dbReference type="AlphaFoldDB" id="A0AA39H9X1"/>
<dbReference type="InterPro" id="IPR047130">
    <property type="entry name" value="7TM_GPCR_Srsx_nematod"/>
</dbReference>
<dbReference type="InterPro" id="IPR019424">
    <property type="entry name" value="7TM_GPCR_Srsx"/>
</dbReference>
<dbReference type="PANTHER" id="PTHR23360:SF68">
    <property type="entry name" value="G-PROTEIN COUPLED RECEPTORS FAMILY 1 PROFILE DOMAIN-CONTAINING PROTEIN"/>
    <property type="match status" value="1"/>
</dbReference>
<reference evidence="7" key="1">
    <citation type="submission" date="2023-06" db="EMBL/GenBank/DDBJ databases">
        <title>Genomic analysis of the entomopathogenic nematode Steinernema hermaphroditum.</title>
        <authorList>
            <person name="Schwarz E.M."/>
            <person name="Heppert J.K."/>
            <person name="Baniya A."/>
            <person name="Schwartz H.T."/>
            <person name="Tan C.-H."/>
            <person name="Antoshechkin I."/>
            <person name="Sternberg P.W."/>
            <person name="Goodrich-Blair H."/>
            <person name="Dillman A.R."/>
        </authorList>
    </citation>
    <scope>NUCLEOTIDE SEQUENCE</scope>
    <source>
        <strain evidence="7">PS9179</strain>
        <tissue evidence="7">Whole animal</tissue>
    </source>
</reference>
<dbReference type="Pfam" id="PF10320">
    <property type="entry name" value="7TM_GPCR_Srsx"/>
    <property type="match status" value="1"/>
</dbReference>
<dbReference type="PANTHER" id="PTHR23360">
    <property type="entry name" value="G-PROTEIN COUPLED RECEPTORS FAMILY 1 PROFILE DOMAIN-CONTAINING PROTEIN-RELATED"/>
    <property type="match status" value="1"/>
</dbReference>
<gene>
    <name evidence="7" type="ORF">QR680_015446</name>
</gene>
<evidence type="ECO:0000313" key="8">
    <source>
        <dbReference type="Proteomes" id="UP001175271"/>
    </source>
</evidence>
<dbReference type="Proteomes" id="UP001175271">
    <property type="component" value="Unassembled WGS sequence"/>
</dbReference>
<evidence type="ECO:0000256" key="3">
    <source>
        <dbReference type="ARBA" id="ARBA00022989"/>
    </source>
</evidence>
<keyword evidence="3 5" id="KW-1133">Transmembrane helix</keyword>
<name>A0AA39H9X1_9BILA</name>
<keyword evidence="2 5" id="KW-0812">Transmembrane</keyword>
<protein>
    <recommendedName>
        <fullName evidence="6">G-protein coupled receptors family 1 profile domain-containing protein</fullName>
    </recommendedName>
</protein>
<dbReference type="SMART" id="SM01381">
    <property type="entry name" value="7TM_GPCR_Srsx"/>
    <property type="match status" value="1"/>
</dbReference>
<comment type="caution">
    <text evidence="7">The sequence shown here is derived from an EMBL/GenBank/DDBJ whole genome shotgun (WGS) entry which is preliminary data.</text>
</comment>
<evidence type="ECO:0000256" key="1">
    <source>
        <dbReference type="ARBA" id="ARBA00004370"/>
    </source>
</evidence>
<feature type="transmembrane region" description="Helical" evidence="5">
    <location>
        <begin position="264"/>
        <end position="285"/>
    </location>
</feature>
<dbReference type="InterPro" id="IPR000276">
    <property type="entry name" value="GPCR_Rhodpsn"/>
</dbReference>
<evidence type="ECO:0000256" key="2">
    <source>
        <dbReference type="ARBA" id="ARBA00022692"/>
    </source>
</evidence>
<feature type="transmembrane region" description="Helical" evidence="5">
    <location>
        <begin position="226"/>
        <end position="252"/>
    </location>
</feature>
<dbReference type="GO" id="GO:0016020">
    <property type="term" value="C:membrane"/>
    <property type="evidence" value="ECO:0007669"/>
    <property type="project" value="UniProtKB-SubCell"/>
</dbReference>
<feature type="transmembrane region" description="Helical" evidence="5">
    <location>
        <begin position="137"/>
        <end position="157"/>
    </location>
</feature>
<feature type="transmembrane region" description="Helical" evidence="5">
    <location>
        <begin position="185"/>
        <end position="205"/>
    </location>
</feature>
<dbReference type="SUPFAM" id="SSF81321">
    <property type="entry name" value="Family A G protein-coupled receptor-like"/>
    <property type="match status" value="1"/>
</dbReference>
<evidence type="ECO:0000259" key="6">
    <source>
        <dbReference type="PROSITE" id="PS50262"/>
    </source>
</evidence>
<feature type="domain" description="G-protein coupled receptors family 1 profile" evidence="6">
    <location>
        <begin position="39"/>
        <end position="283"/>
    </location>
</feature>
<evidence type="ECO:0000256" key="5">
    <source>
        <dbReference type="SAM" id="Phobius"/>
    </source>
</evidence>
<feature type="transmembrane region" description="Helical" evidence="5">
    <location>
        <begin position="95"/>
        <end position="117"/>
    </location>
</feature>
<keyword evidence="4 5" id="KW-0472">Membrane</keyword>
<dbReference type="GO" id="GO:0004930">
    <property type="term" value="F:G protein-coupled receptor activity"/>
    <property type="evidence" value="ECO:0007669"/>
    <property type="project" value="InterPro"/>
</dbReference>